<dbReference type="NCBIfam" id="TIGR02258">
    <property type="entry name" value="2_5_ligase"/>
    <property type="match status" value="1"/>
</dbReference>
<gene>
    <name evidence="4" type="ordered locus">Tbd_1005</name>
</gene>
<organism evidence="4 5">
    <name type="scientific">Thiobacillus denitrificans (strain ATCC 25259 / T1)</name>
    <dbReference type="NCBI Taxonomy" id="292415"/>
    <lineage>
        <taxon>Bacteria</taxon>
        <taxon>Pseudomonadati</taxon>
        <taxon>Pseudomonadota</taxon>
        <taxon>Betaproteobacteria</taxon>
        <taxon>Nitrosomonadales</taxon>
        <taxon>Thiobacillaceae</taxon>
        <taxon>Thiobacillus</taxon>
    </lineage>
</organism>
<keyword evidence="4" id="KW-0436">Ligase</keyword>
<comment type="catalytic activity">
    <reaction evidence="2">
        <text>a 3'-end 2',3'-cyclophospho-ribonucleotide-RNA + H2O = a 3'-end 2'-phospho-ribonucleotide-RNA + H(+)</text>
        <dbReference type="Rhea" id="RHEA:11828"/>
        <dbReference type="Rhea" id="RHEA-COMP:10464"/>
        <dbReference type="Rhea" id="RHEA-COMP:17353"/>
        <dbReference type="ChEBI" id="CHEBI:15377"/>
        <dbReference type="ChEBI" id="CHEBI:15378"/>
        <dbReference type="ChEBI" id="CHEBI:83064"/>
        <dbReference type="ChEBI" id="CHEBI:173113"/>
        <dbReference type="EC" id="3.1.4.58"/>
    </reaction>
</comment>
<evidence type="ECO:0000256" key="2">
    <source>
        <dbReference type="HAMAP-Rule" id="MF_01940"/>
    </source>
</evidence>
<keyword evidence="5" id="KW-1185">Reference proteome</keyword>
<sequence>MADSRTPDVPSLRLFFALWPDDATRDALDRTGKWLHRHWGGRRMRAETLHITLAFLGTTPADRLDALIGCADGIAAEPFALVLDRPGYWRHNHVGWLGASEAPPPHLALVTALNAALQAGGFPVDARAHVPHVTLLRNTAGGDLPLCRPVSWAVPDFVLVRSRTDPTGAQYEVIRRWLLVHPK</sequence>
<feature type="short sequence motif" description="HXTX 2" evidence="2">
    <location>
        <begin position="132"/>
        <end position="135"/>
    </location>
</feature>
<reference evidence="4 5" key="1">
    <citation type="journal article" date="2006" name="J. Bacteriol.">
        <title>The genome sequence of the obligately chemolithoautotrophic, facultatively anaerobic bacterium Thiobacillus denitrificans.</title>
        <authorList>
            <person name="Beller H.R."/>
            <person name="Chain P.S."/>
            <person name="Letain T.E."/>
            <person name="Chakicherla A."/>
            <person name="Larimer F.W."/>
            <person name="Richardson P.M."/>
            <person name="Coleman M.A."/>
            <person name="Wood A.P."/>
            <person name="Kelly D.P."/>
        </authorList>
    </citation>
    <scope>NUCLEOTIDE SEQUENCE [LARGE SCALE GENOMIC DNA]</scope>
    <source>
        <strain evidence="4 5">ATCC 25259</strain>
    </source>
</reference>
<name>Q3SK36_THIDA</name>
<accession>Q3SK36</accession>
<protein>
    <recommendedName>
        <fullName evidence="2">RNA 2',3'-cyclic phosphodiesterase</fullName>
        <shortName evidence="2">RNA 2',3'-CPDase</shortName>
        <ecNumber evidence="2">3.1.4.58</ecNumber>
    </recommendedName>
</protein>
<dbReference type="InterPro" id="IPR009097">
    <property type="entry name" value="Cyclic_Pdiesterase"/>
</dbReference>
<dbReference type="KEGG" id="tbd:Tbd_1005"/>
<comment type="similarity">
    <text evidence="2">Belongs to the 2H phosphoesterase superfamily. ThpR family.</text>
</comment>
<dbReference type="STRING" id="292415.Tbd_1005"/>
<dbReference type="PANTHER" id="PTHR35561:SF1">
    <property type="entry name" value="RNA 2',3'-CYCLIC PHOSPHODIESTERASE"/>
    <property type="match status" value="1"/>
</dbReference>
<proteinExistence type="inferred from homology"/>
<dbReference type="Proteomes" id="UP000008291">
    <property type="component" value="Chromosome"/>
</dbReference>
<dbReference type="Pfam" id="PF02834">
    <property type="entry name" value="LigT_PEase"/>
    <property type="match status" value="1"/>
</dbReference>
<dbReference type="AlphaFoldDB" id="Q3SK36"/>
<evidence type="ECO:0000313" key="5">
    <source>
        <dbReference type="Proteomes" id="UP000008291"/>
    </source>
</evidence>
<dbReference type="OrthoDB" id="7061261at2"/>
<evidence type="ECO:0000313" key="4">
    <source>
        <dbReference type="EMBL" id="AAZ96958.1"/>
    </source>
</evidence>
<dbReference type="eggNOG" id="COG1514">
    <property type="taxonomic scope" value="Bacteria"/>
</dbReference>
<dbReference type="Gene3D" id="3.90.1140.10">
    <property type="entry name" value="Cyclic phosphodiesterase"/>
    <property type="match status" value="1"/>
</dbReference>
<dbReference type="EMBL" id="CP000116">
    <property type="protein sequence ID" value="AAZ96958.1"/>
    <property type="molecule type" value="Genomic_DNA"/>
</dbReference>
<dbReference type="PANTHER" id="PTHR35561">
    <property type="entry name" value="RNA 2',3'-CYCLIC PHOSPHODIESTERASE"/>
    <property type="match status" value="1"/>
</dbReference>
<comment type="function">
    <text evidence="2">Hydrolyzes RNA 2',3'-cyclic phosphodiester to an RNA 2'-phosphomonoester.</text>
</comment>
<dbReference type="SUPFAM" id="SSF55144">
    <property type="entry name" value="LigT-like"/>
    <property type="match status" value="1"/>
</dbReference>
<dbReference type="GO" id="GO:0016874">
    <property type="term" value="F:ligase activity"/>
    <property type="evidence" value="ECO:0007669"/>
    <property type="project" value="UniProtKB-KW"/>
</dbReference>
<dbReference type="GO" id="GO:0008664">
    <property type="term" value="F:RNA 2',3'-cyclic 3'-phosphodiesterase activity"/>
    <property type="evidence" value="ECO:0007669"/>
    <property type="project" value="UniProtKB-EC"/>
</dbReference>
<keyword evidence="1 2" id="KW-0378">Hydrolase</keyword>
<feature type="active site" description="Proton donor" evidence="2">
    <location>
        <position position="50"/>
    </location>
</feature>
<feature type="domain" description="Phosphoesterase HXTX" evidence="3">
    <location>
        <begin position="19"/>
        <end position="92"/>
    </location>
</feature>
<dbReference type="HOGENOM" id="CLU_081251_2_1_4"/>
<dbReference type="HAMAP" id="MF_01940">
    <property type="entry name" value="RNA_CPDase"/>
    <property type="match status" value="1"/>
</dbReference>
<feature type="short sequence motif" description="HXTX 1" evidence="2">
    <location>
        <begin position="50"/>
        <end position="53"/>
    </location>
</feature>
<dbReference type="EC" id="3.1.4.58" evidence="2"/>
<dbReference type="InterPro" id="IPR014051">
    <property type="entry name" value="Phosphoesterase_HXTX"/>
</dbReference>
<dbReference type="RefSeq" id="WP_011311517.1">
    <property type="nucleotide sequence ID" value="NC_007404.1"/>
</dbReference>
<feature type="active site" description="Proton acceptor" evidence="2">
    <location>
        <position position="132"/>
    </location>
</feature>
<dbReference type="GO" id="GO:0004113">
    <property type="term" value="F:2',3'-cyclic-nucleotide 3'-phosphodiesterase activity"/>
    <property type="evidence" value="ECO:0007669"/>
    <property type="project" value="InterPro"/>
</dbReference>
<evidence type="ECO:0000259" key="3">
    <source>
        <dbReference type="Pfam" id="PF02834"/>
    </source>
</evidence>
<dbReference type="InterPro" id="IPR004175">
    <property type="entry name" value="RNA_CPDase"/>
</dbReference>
<evidence type="ECO:0000256" key="1">
    <source>
        <dbReference type="ARBA" id="ARBA00022801"/>
    </source>
</evidence>